<reference evidence="1" key="3">
    <citation type="submission" date="2025-09" db="UniProtKB">
        <authorList>
            <consortium name="Ensembl"/>
        </authorList>
    </citation>
    <scope>IDENTIFICATION</scope>
    <source>
        <strain evidence="1">Thorbecke</strain>
    </source>
</reference>
<reference evidence="1 2" key="1">
    <citation type="journal article" date="2011" name="Nature">
        <title>A high-resolution map of human evolutionary constraint using 29 mammals.</title>
        <authorList>
            <person name="Lindblad-Toh K."/>
            <person name="Garber M."/>
            <person name="Zuk O."/>
            <person name="Lin M.F."/>
            <person name="Parker B.J."/>
            <person name="Washietl S."/>
            <person name="Kheradpour P."/>
            <person name="Ernst J."/>
            <person name="Jordan G."/>
            <person name="Mauceli E."/>
            <person name="Ward L.D."/>
            <person name="Lowe C.B."/>
            <person name="Holloway A.K."/>
            <person name="Clamp M."/>
            <person name="Gnerre S."/>
            <person name="Alfoldi J."/>
            <person name="Beal K."/>
            <person name="Chang J."/>
            <person name="Clawson H."/>
            <person name="Cuff J."/>
            <person name="Di Palma F."/>
            <person name="Fitzgerald S."/>
            <person name="Flicek P."/>
            <person name="Guttman M."/>
            <person name="Hubisz M.J."/>
            <person name="Jaffe D.B."/>
            <person name="Jungreis I."/>
            <person name="Kent W.J."/>
            <person name="Kostka D."/>
            <person name="Lara M."/>
            <person name="Martins A.L."/>
            <person name="Massingham T."/>
            <person name="Moltke I."/>
            <person name="Raney B.J."/>
            <person name="Rasmussen M.D."/>
            <person name="Robinson J."/>
            <person name="Stark A."/>
            <person name="Vilella A.J."/>
            <person name="Wen J."/>
            <person name="Xie X."/>
            <person name="Zody M.C."/>
            <person name="Baldwin J."/>
            <person name="Bloom T."/>
            <person name="Chin C.W."/>
            <person name="Heiman D."/>
            <person name="Nicol R."/>
            <person name="Nusbaum C."/>
            <person name="Young S."/>
            <person name="Wilkinson J."/>
            <person name="Worley K.C."/>
            <person name="Kovar C.L."/>
            <person name="Muzny D.M."/>
            <person name="Gibbs R.A."/>
            <person name="Cree A."/>
            <person name="Dihn H.H."/>
            <person name="Fowler G."/>
            <person name="Jhangiani S."/>
            <person name="Joshi V."/>
            <person name="Lee S."/>
            <person name="Lewis L.R."/>
            <person name="Nazareth L.V."/>
            <person name="Okwuonu G."/>
            <person name="Santibanez J."/>
            <person name="Warren W.C."/>
            <person name="Mardis E.R."/>
            <person name="Weinstock G.M."/>
            <person name="Wilson R.K."/>
            <person name="Delehaunty K."/>
            <person name="Dooling D."/>
            <person name="Fronik C."/>
            <person name="Fulton L."/>
            <person name="Fulton B."/>
            <person name="Graves T."/>
            <person name="Minx P."/>
            <person name="Sodergren E."/>
            <person name="Birney E."/>
            <person name="Margulies E.H."/>
            <person name="Herrero J."/>
            <person name="Green E.D."/>
            <person name="Haussler D."/>
            <person name="Siepel A."/>
            <person name="Goldman N."/>
            <person name="Pollard K.S."/>
            <person name="Pedersen J.S."/>
            <person name="Lander E.S."/>
            <person name="Kellis M."/>
        </authorList>
    </citation>
    <scope>NUCLEOTIDE SEQUENCE [LARGE SCALE GENOMIC DNA]</scope>
    <source>
        <strain evidence="2">Thorbecke</strain>
    </source>
</reference>
<dbReference type="AlphaFoldDB" id="G1U7A3"/>
<name>G1U7A3_RABIT</name>
<organism evidence="1 2">
    <name type="scientific">Oryctolagus cuniculus</name>
    <name type="common">Rabbit</name>
    <dbReference type="NCBI Taxonomy" id="9986"/>
    <lineage>
        <taxon>Eukaryota</taxon>
        <taxon>Metazoa</taxon>
        <taxon>Chordata</taxon>
        <taxon>Craniata</taxon>
        <taxon>Vertebrata</taxon>
        <taxon>Euteleostomi</taxon>
        <taxon>Mammalia</taxon>
        <taxon>Eutheria</taxon>
        <taxon>Euarchontoglires</taxon>
        <taxon>Glires</taxon>
        <taxon>Lagomorpha</taxon>
        <taxon>Leporidae</taxon>
        <taxon>Oryctolagus</taxon>
    </lineage>
</organism>
<evidence type="ECO:0000313" key="1">
    <source>
        <dbReference type="Ensembl" id="ENSOCUP00000025305.2"/>
    </source>
</evidence>
<evidence type="ECO:0000313" key="2">
    <source>
        <dbReference type="Proteomes" id="UP000001811"/>
    </source>
</evidence>
<dbReference type="GeneTree" id="ENSGT00910000146698"/>
<reference evidence="1" key="2">
    <citation type="submission" date="2025-08" db="UniProtKB">
        <authorList>
            <consortium name="Ensembl"/>
        </authorList>
    </citation>
    <scope>IDENTIFICATION</scope>
    <source>
        <strain evidence="1">Thorbecke</strain>
    </source>
</reference>
<dbReference type="InParanoid" id="G1U7A3"/>
<dbReference type="Bgee" id="ENSOCUG00000026048">
    <property type="expression patterns" value="Expressed in liver and 13 other cell types or tissues"/>
</dbReference>
<sequence>MTVLHWQHLRTWWWSPSSTTWESWASSALETSTPLETGATWTKWPRYAGSSRISPTLEATLAGSPFSACLRVAQVCHPMCCRPCPKVSSTEPSWRVGWPCCPASSPARLRWSPQCWPTGLAVARWTLRPWCTLRAKSEEEMLAITTVWPRARGGGGDGLVCTS</sequence>
<dbReference type="Proteomes" id="UP000001811">
    <property type="component" value="Unplaced"/>
</dbReference>
<proteinExistence type="predicted"/>
<dbReference type="Ensembl" id="ENSOCUT00000022222.2">
    <property type="protein sequence ID" value="ENSOCUP00000025305.2"/>
    <property type="gene ID" value="ENSOCUG00000026048.3"/>
</dbReference>
<keyword evidence="2" id="KW-1185">Reference proteome</keyword>
<dbReference type="HOGENOM" id="CLU_006586_2_0_1"/>
<dbReference type="eggNOG" id="KOG1516">
    <property type="taxonomic scope" value="Eukaryota"/>
</dbReference>
<accession>G1U7A3</accession>
<protein>
    <submittedName>
        <fullName evidence="1">Uncharacterized protein</fullName>
    </submittedName>
</protein>